<keyword evidence="3" id="KW-0540">Nuclease</keyword>
<dbReference type="CDD" id="cd01650">
    <property type="entry name" value="RT_nLTR_like"/>
    <property type="match status" value="1"/>
</dbReference>
<feature type="domain" description="Reverse transcriptase" evidence="2">
    <location>
        <begin position="539"/>
        <end position="806"/>
    </location>
</feature>
<dbReference type="CDD" id="cd09076">
    <property type="entry name" value="L1-EN"/>
    <property type="match status" value="1"/>
</dbReference>
<accession>D7F165</accession>
<dbReference type="Pfam" id="PF00078">
    <property type="entry name" value="RVT_1"/>
    <property type="match status" value="1"/>
</dbReference>
<evidence type="ECO:0000313" key="3">
    <source>
        <dbReference type="EMBL" id="ADI61818.1"/>
    </source>
</evidence>
<dbReference type="PROSITE" id="PS50878">
    <property type="entry name" value="RT_POL"/>
    <property type="match status" value="1"/>
</dbReference>
<reference evidence="3" key="1">
    <citation type="journal article" date="2010" name="BMC Evol. Biol.">
        <title>Generation of microsatellite repeat families by RTE retrotransposons in lepidopteran genomes.</title>
        <authorList>
            <person name="Tay W.T."/>
            <person name="Behere G.T."/>
            <person name="Batterham P."/>
            <person name="Heckel D.G."/>
        </authorList>
    </citation>
    <scope>NUCLEOTIDE SEQUENCE</scope>
</reference>
<proteinExistence type="predicted"/>
<keyword evidence="3" id="KW-0378">Hydrolase</keyword>
<dbReference type="PANTHER" id="PTHR47027:SF20">
    <property type="entry name" value="REVERSE TRANSCRIPTASE-LIKE PROTEIN WITH RNA-DIRECTED DNA POLYMERASE DOMAIN"/>
    <property type="match status" value="1"/>
</dbReference>
<keyword evidence="3" id="KW-0695">RNA-directed DNA polymerase</keyword>
<organism evidence="3">
    <name type="scientific">Bombyx mori</name>
    <name type="common">Silk moth</name>
    <dbReference type="NCBI Taxonomy" id="7091"/>
    <lineage>
        <taxon>Eukaryota</taxon>
        <taxon>Metazoa</taxon>
        <taxon>Ecdysozoa</taxon>
        <taxon>Arthropoda</taxon>
        <taxon>Hexapoda</taxon>
        <taxon>Insecta</taxon>
        <taxon>Pterygota</taxon>
        <taxon>Neoptera</taxon>
        <taxon>Endopterygota</taxon>
        <taxon>Lepidoptera</taxon>
        <taxon>Glossata</taxon>
        <taxon>Ditrysia</taxon>
        <taxon>Bombycoidea</taxon>
        <taxon>Bombycidae</taxon>
        <taxon>Bombycinae</taxon>
        <taxon>Bombyx</taxon>
    </lineage>
</organism>
<dbReference type="EMBL" id="FJ265550">
    <property type="protein sequence ID" value="ADI61818.1"/>
    <property type="molecule type" value="Genomic_DNA"/>
</dbReference>
<keyword evidence="3" id="KW-0255">Endonuclease</keyword>
<dbReference type="Gene3D" id="3.30.70.270">
    <property type="match status" value="1"/>
</dbReference>
<dbReference type="InterPro" id="IPR043128">
    <property type="entry name" value="Rev_trsase/Diguanyl_cyclase"/>
</dbReference>
<dbReference type="GO" id="GO:0004519">
    <property type="term" value="F:endonuclease activity"/>
    <property type="evidence" value="ECO:0007669"/>
    <property type="project" value="UniProtKB-KW"/>
</dbReference>
<dbReference type="AlphaFoldDB" id="D7F165"/>
<dbReference type="Pfam" id="PF14529">
    <property type="entry name" value="Exo_endo_phos_2"/>
    <property type="match status" value="1"/>
</dbReference>
<sequence>MGISSMKDTQKRRSLVPGHPAIPSHGSDYGNGRVGGAKNPRVTAGYHKRLTLATYNGRTLRLDEHLAQLESELSNIRWHILGLSEVRREGEDTLTLESGHLFYFREGGQQSHGGVGFLVNKVLAHSVEEVSSVSNRVAYLIIRLSGRYSLKVIQVYAPTSAHSDEEVEDMYQDINKALHNTTKTHFNVVMGDFNAKVGVQMCDESRVGPHGFGSRNDRGQMLVNFLEQEELFLMYSFFKKQPQRKWTWRSPDSVTKNEIDFIIADKKRLFRDVSVVNRFNTGSDHRLVRATLTIDARLERHRMIQSTLRPNQLQISAGSEAFHKTLENRFVNLETTNDVDENLKNLVTVMREEGAKFFSGKRTGKKSELSDETLRLMAIRRQDTSGSPSERSALSKQITKLVRRDLRRSTTRRIERAIEQNRGSKVFSQQLKRSRLSKLKTSDGNVIMSQTGILAEIEKYYGQLYESCTTRSVQNCHDCRAPLTRHFTDELPDVSVDEIRLALRQLKNGKAPGDDGITTELLKAGGTPLLVELQKLFSHVIHRGRTPKAWNNSIVILFFKKGDKTLLKNYRPISLLNHIYKLFSRVITNRLARRFDEFQPPEQAGFRSGYGTIDHIHTVRQIIEKTTEYNRPLCLAFVDYEKAFDSIETWSVLDSLRRCQVDHRYVQVLKCLYDCATMMSIQNQQSNPIQLRRGVRQGDVISPKLFTNALEDMFKTLDWKKMGININGQYISHLRFADDIVLMAESLQDLQQMLNGLADSSRRIGLRMNMDKTKVMFNCYISPGPIVVKDCPLEAVDEYLYLGQTLQMGKHSLEREIKRRIQLGWAAFGKLRGIFSSHIPQCLKTKVFNQCVLPVMTYGAETWTLTVRLVRQLKVAQRAMERAMLGVSLKDKIRNEIIRPRTKVIDIAQRVSKLKWQWAGHICRRTDDRWSRRVLEWRPRSGRRNVGRPLARWCDDLRTVAGKKWMRRAADRAQWCGLGEAYVQQWTTVGC</sequence>
<dbReference type="GO" id="GO:0003964">
    <property type="term" value="F:RNA-directed DNA polymerase activity"/>
    <property type="evidence" value="ECO:0007669"/>
    <property type="project" value="UniProtKB-KW"/>
</dbReference>
<protein>
    <submittedName>
        <fullName evidence="3">Endonuclease-reverse transcriptase</fullName>
    </submittedName>
</protein>
<dbReference type="InterPro" id="IPR036691">
    <property type="entry name" value="Endo/exonu/phosph_ase_sf"/>
</dbReference>
<dbReference type="SUPFAM" id="SSF56219">
    <property type="entry name" value="DNase I-like"/>
    <property type="match status" value="1"/>
</dbReference>
<dbReference type="SUPFAM" id="SSF56672">
    <property type="entry name" value="DNA/RNA polymerases"/>
    <property type="match status" value="1"/>
</dbReference>
<dbReference type="InterPro" id="IPR043502">
    <property type="entry name" value="DNA/RNA_pol_sf"/>
</dbReference>
<dbReference type="PANTHER" id="PTHR47027">
    <property type="entry name" value="REVERSE TRANSCRIPTASE DOMAIN-CONTAINING PROTEIN"/>
    <property type="match status" value="1"/>
</dbReference>
<evidence type="ECO:0000256" key="1">
    <source>
        <dbReference type="SAM" id="MobiDB-lite"/>
    </source>
</evidence>
<dbReference type="Gene3D" id="3.60.10.10">
    <property type="entry name" value="Endonuclease/exonuclease/phosphatase"/>
    <property type="match status" value="1"/>
</dbReference>
<evidence type="ECO:0000259" key="2">
    <source>
        <dbReference type="PROSITE" id="PS50878"/>
    </source>
</evidence>
<keyword evidence="3" id="KW-0808">Transferase</keyword>
<keyword evidence="3" id="KW-0548">Nucleotidyltransferase</keyword>
<dbReference type="InterPro" id="IPR005135">
    <property type="entry name" value="Endo/exonuclease/phosphatase"/>
</dbReference>
<dbReference type="InterPro" id="IPR000477">
    <property type="entry name" value="RT_dom"/>
</dbReference>
<name>D7F165_BOMMO</name>
<feature type="region of interest" description="Disordered" evidence="1">
    <location>
        <begin position="1"/>
        <end position="41"/>
    </location>
</feature>